<keyword evidence="2" id="KW-1185">Reference proteome</keyword>
<gene>
    <name evidence="1" type="ORF">NB063_05775</name>
</gene>
<dbReference type="Proteomes" id="UP001202961">
    <property type="component" value="Unassembled WGS sequence"/>
</dbReference>
<evidence type="ECO:0000313" key="2">
    <source>
        <dbReference type="Proteomes" id="UP001202961"/>
    </source>
</evidence>
<evidence type="ECO:0000313" key="1">
    <source>
        <dbReference type="EMBL" id="MCM2370132.1"/>
    </source>
</evidence>
<protein>
    <submittedName>
        <fullName evidence="1">DUF1552 domain-containing protein</fullName>
    </submittedName>
</protein>
<organism evidence="1 2">
    <name type="scientific">Aporhodopirellula aestuarii</name>
    <dbReference type="NCBI Taxonomy" id="2950107"/>
    <lineage>
        <taxon>Bacteria</taxon>
        <taxon>Pseudomonadati</taxon>
        <taxon>Planctomycetota</taxon>
        <taxon>Planctomycetia</taxon>
        <taxon>Pirellulales</taxon>
        <taxon>Pirellulaceae</taxon>
        <taxon>Aporhodopirellula</taxon>
    </lineage>
</organism>
<sequence length="423" mass="45980">MNAVSRRRMLISGSTALMLPNLESNLHAARGSSAGIPKRLVFLTMGYGVNSENWFPSTDQVGTEYDLPPLLESFGDLKSDFSIIQNLTNQRLAGPHAGSQNFLSCASLGKKGDGNSVSCDQLAAQVLGQDTRHSSLAIAGSRWRVDGHGSYVSWSPDGKPVGTYEKTSAVYTALFGTGGKAAEVLAKIQRQQSSLDAILGNARRLNGEISTADRHRVDEYFTSIRNIESRLSKAQDWVERPYPTAPFPQPPGRIGGKEEIELMLDMMVVAMQSDSTRVLSYMIPTLRVLQSLQTRVNPHQMSHKASGDLDPQSVHQRRDRMLAELVSGFIRKLKNTKEADGSSLLDHSLVAYGSSLRQGHGTSNVPLLLAGHGGGGLMQGQNIVCKPKVTPLANLWLSMLRHVGVQTNQFANSDRVLTEVGFA</sequence>
<dbReference type="InterPro" id="IPR011447">
    <property type="entry name" value="DUF1552"/>
</dbReference>
<comment type="caution">
    <text evidence="1">The sequence shown here is derived from an EMBL/GenBank/DDBJ whole genome shotgun (WGS) entry which is preliminary data.</text>
</comment>
<name>A0ABT0TZU8_9BACT</name>
<proteinExistence type="predicted"/>
<accession>A0ABT0TZU8</accession>
<dbReference type="RefSeq" id="WP_250927804.1">
    <property type="nucleotide sequence ID" value="NZ_JAMQBK010000017.1"/>
</dbReference>
<dbReference type="Pfam" id="PF07586">
    <property type="entry name" value="HXXSHH"/>
    <property type="match status" value="1"/>
</dbReference>
<reference evidence="1 2" key="1">
    <citation type="journal article" date="2022" name="Syst. Appl. Microbiol.">
        <title>Rhodopirellula aestuarii sp. nov., a novel member of the genus Rhodopirellula isolated from brackish sediments collected in the Tagus River estuary, Portugal.</title>
        <authorList>
            <person name="Vitorino I.R."/>
            <person name="Klimek D."/>
            <person name="Calusinska M."/>
            <person name="Lobo-da-Cunha A."/>
            <person name="Vasconcelos V."/>
            <person name="Lage O.M."/>
        </authorList>
    </citation>
    <scope>NUCLEOTIDE SEQUENCE [LARGE SCALE GENOMIC DNA]</scope>
    <source>
        <strain evidence="1 2">ICT_H3.1</strain>
    </source>
</reference>
<dbReference type="EMBL" id="JAMQBK010000017">
    <property type="protein sequence ID" value="MCM2370132.1"/>
    <property type="molecule type" value="Genomic_DNA"/>
</dbReference>